<dbReference type="SUPFAM" id="SSF55159">
    <property type="entry name" value="eIF1-like"/>
    <property type="match status" value="1"/>
</dbReference>
<dbReference type="PANTHER" id="PTHR12789:SF0">
    <property type="entry name" value="DENSITY-REGULATED PROTEIN"/>
    <property type="match status" value="1"/>
</dbReference>
<dbReference type="GO" id="GO:0003729">
    <property type="term" value="F:mRNA binding"/>
    <property type="evidence" value="ECO:0007669"/>
    <property type="project" value="TreeGrafter"/>
</dbReference>
<accession>A0A6U9QGW9</accession>
<dbReference type="InterPro" id="IPR005873">
    <property type="entry name" value="DENR_eukaryotes"/>
</dbReference>
<dbReference type="GO" id="GO:0005840">
    <property type="term" value="C:ribosome"/>
    <property type="evidence" value="ECO:0007669"/>
    <property type="project" value="UniProtKB-KW"/>
</dbReference>
<protein>
    <recommendedName>
        <fullName evidence="2">Translation machinery-associated protein 22</fullName>
    </recommendedName>
</protein>
<dbReference type="InterPro" id="IPR036877">
    <property type="entry name" value="SUI1_dom_sf"/>
</dbReference>
<dbReference type="Gene3D" id="3.30.780.10">
    <property type="entry name" value="SUI1-like domain"/>
    <property type="match status" value="1"/>
</dbReference>
<comment type="subcellular location">
    <subcellularLocation>
        <location evidence="2">Cytoplasm</location>
    </subcellularLocation>
</comment>
<dbReference type="EMBL" id="HBIS01002664">
    <property type="protein sequence ID" value="CAE0608556.1"/>
    <property type="molecule type" value="Transcribed_RNA"/>
</dbReference>
<dbReference type="Pfam" id="PF01253">
    <property type="entry name" value="SUI1"/>
    <property type="match status" value="1"/>
</dbReference>
<feature type="domain" description="SUI1" evidence="3">
    <location>
        <begin position="108"/>
        <end position="179"/>
    </location>
</feature>
<dbReference type="InterPro" id="IPR050318">
    <property type="entry name" value="DENR/SUI1_TIF"/>
</dbReference>
<name>A0A6U9QGW9_9CHLO</name>
<dbReference type="GO" id="GO:0003743">
    <property type="term" value="F:translation initiation factor activity"/>
    <property type="evidence" value="ECO:0007669"/>
    <property type="project" value="InterPro"/>
</dbReference>
<evidence type="ECO:0000313" key="4">
    <source>
        <dbReference type="EMBL" id="CAE0608556.1"/>
    </source>
</evidence>
<evidence type="ECO:0000313" key="5">
    <source>
        <dbReference type="EMBL" id="CAE0608557.1"/>
    </source>
</evidence>
<comment type="subunit">
    <text evidence="2">Interacts with the 40S ribosomal subunit.</text>
</comment>
<dbReference type="PROSITE" id="PS50296">
    <property type="entry name" value="SUI1"/>
    <property type="match status" value="1"/>
</dbReference>
<dbReference type="GO" id="GO:0001731">
    <property type="term" value="P:formation of translation preinitiation complex"/>
    <property type="evidence" value="ECO:0007669"/>
    <property type="project" value="TreeGrafter"/>
</dbReference>
<keyword evidence="2" id="KW-0963">Cytoplasm</keyword>
<sequence>MEGEQATAPKPLIVEPKTGVPPEYCEFLSLKEFVKSIPWLRENKGLEWLQNNCTNYADFFVDEDTLNAKMDGLKFSEDDAKTSAGDSSQPIIKLMPGGKVKRAPQKEVVLERNVRNKKKCVTTVKGLDLFGVKLSDAAKKFGKKFACGASVVKDATGKEEIDVQGDFSQELAAFIMKTYPDIQKGHFYSAEKGKKAPLF</sequence>
<dbReference type="GO" id="GO:0005737">
    <property type="term" value="C:cytoplasm"/>
    <property type="evidence" value="ECO:0007669"/>
    <property type="project" value="UniProtKB-SubCell"/>
</dbReference>
<dbReference type="GO" id="GO:0002188">
    <property type="term" value="P:translation reinitiation"/>
    <property type="evidence" value="ECO:0007669"/>
    <property type="project" value="TreeGrafter"/>
</dbReference>
<dbReference type="EMBL" id="HBIS01002665">
    <property type="protein sequence ID" value="CAE0608557.1"/>
    <property type="molecule type" value="Transcribed_RNA"/>
</dbReference>
<dbReference type="InterPro" id="IPR001950">
    <property type="entry name" value="SUI1"/>
</dbReference>
<dbReference type="InterPro" id="IPR046447">
    <property type="entry name" value="DENR_C"/>
</dbReference>
<dbReference type="AlphaFoldDB" id="A0A6U9QGW9"/>
<keyword evidence="2" id="KW-0689">Ribosomal protein</keyword>
<dbReference type="CDD" id="cd11607">
    <property type="entry name" value="DENR_C"/>
    <property type="match status" value="1"/>
</dbReference>
<comment type="similarity">
    <text evidence="1 2">Belongs to the DENR family.</text>
</comment>
<dbReference type="NCBIfam" id="TIGR01159">
    <property type="entry name" value="DRP1"/>
    <property type="match status" value="1"/>
</dbReference>
<reference evidence="4" key="1">
    <citation type="submission" date="2021-01" db="EMBL/GenBank/DDBJ databases">
        <authorList>
            <person name="Corre E."/>
            <person name="Pelletier E."/>
            <person name="Niang G."/>
            <person name="Scheremetjew M."/>
            <person name="Finn R."/>
            <person name="Kale V."/>
            <person name="Holt S."/>
            <person name="Cochrane G."/>
            <person name="Meng A."/>
            <person name="Brown T."/>
            <person name="Cohen L."/>
        </authorList>
    </citation>
    <scope>NUCLEOTIDE SEQUENCE</scope>
    <source>
        <strain evidence="4">CCMP1897</strain>
    </source>
</reference>
<comment type="domain">
    <text evidence="2">The SUI1 domain may be involved in RNA binding.</text>
</comment>
<dbReference type="GO" id="GO:1990904">
    <property type="term" value="C:ribonucleoprotein complex"/>
    <property type="evidence" value="ECO:0007669"/>
    <property type="project" value="UniProtKB-KW"/>
</dbReference>
<evidence type="ECO:0000256" key="2">
    <source>
        <dbReference type="RuleBase" id="RU361273"/>
    </source>
</evidence>
<organism evidence="4">
    <name type="scientific">Picocystis salinarum</name>
    <dbReference type="NCBI Taxonomy" id="88271"/>
    <lineage>
        <taxon>Eukaryota</taxon>
        <taxon>Viridiplantae</taxon>
        <taxon>Chlorophyta</taxon>
        <taxon>Picocystophyceae</taxon>
        <taxon>Picocystales</taxon>
        <taxon>Picocystaceae</taxon>
        <taxon>Picocystis</taxon>
    </lineage>
</organism>
<evidence type="ECO:0000259" key="3">
    <source>
        <dbReference type="PROSITE" id="PS50296"/>
    </source>
</evidence>
<dbReference type="PANTHER" id="PTHR12789">
    <property type="entry name" value="DENSITY-REGULATED PROTEIN HOMOLOG"/>
    <property type="match status" value="1"/>
</dbReference>
<proteinExistence type="inferred from homology"/>
<keyword evidence="2" id="KW-0687">Ribonucleoprotein</keyword>
<evidence type="ECO:0000256" key="1">
    <source>
        <dbReference type="ARBA" id="ARBA00007514"/>
    </source>
</evidence>
<gene>
    <name evidence="4" type="ORF">PSAL00342_LOCUS2375</name>
    <name evidence="5" type="ORF">PSAL00342_LOCUS2376</name>
</gene>